<dbReference type="EMBL" id="QXFV01003757">
    <property type="protein sequence ID" value="KAE8974123.1"/>
    <property type="molecule type" value="Genomic_DNA"/>
</dbReference>
<evidence type="ECO:0000313" key="2">
    <source>
        <dbReference type="Proteomes" id="UP000429607"/>
    </source>
</evidence>
<evidence type="ECO:0000313" key="1">
    <source>
        <dbReference type="EMBL" id="KAE8974123.1"/>
    </source>
</evidence>
<gene>
    <name evidence="1" type="ORF">PR001_g26093</name>
</gene>
<dbReference type="Proteomes" id="UP000429607">
    <property type="component" value="Unassembled WGS sequence"/>
</dbReference>
<reference evidence="1 2" key="1">
    <citation type="submission" date="2018-09" db="EMBL/GenBank/DDBJ databases">
        <title>Genomic investigation of the strawberry pathogen Phytophthora fragariae indicates pathogenicity is determined by transcriptional variation in three key races.</title>
        <authorList>
            <person name="Adams T.M."/>
            <person name="Armitage A.D."/>
            <person name="Sobczyk M.K."/>
            <person name="Bates H.J."/>
            <person name="Dunwell J.M."/>
            <person name="Nellist C.F."/>
            <person name="Harrison R.J."/>
        </authorList>
    </citation>
    <scope>NUCLEOTIDE SEQUENCE [LARGE SCALE GENOMIC DNA]</scope>
    <source>
        <strain evidence="1 2">SCRP249</strain>
    </source>
</reference>
<proteinExistence type="predicted"/>
<name>A0A6A3I1U2_9STRA</name>
<sequence>MTQQSGVRAEAWQPAAGQLQAASGSVAAFASRLVAVSMLKHGNLLLASSKRCPPAWPKLVMASAHSKLRLPCSKRCPPAWPKLVMASTLAHGKLRLPSSKVRGCW</sequence>
<comment type="caution">
    <text evidence="1">The sequence shown here is derived from an EMBL/GenBank/DDBJ whole genome shotgun (WGS) entry which is preliminary data.</text>
</comment>
<organism evidence="1 2">
    <name type="scientific">Phytophthora rubi</name>
    <dbReference type="NCBI Taxonomy" id="129364"/>
    <lineage>
        <taxon>Eukaryota</taxon>
        <taxon>Sar</taxon>
        <taxon>Stramenopiles</taxon>
        <taxon>Oomycota</taxon>
        <taxon>Peronosporomycetes</taxon>
        <taxon>Peronosporales</taxon>
        <taxon>Peronosporaceae</taxon>
        <taxon>Phytophthora</taxon>
    </lineage>
</organism>
<accession>A0A6A3I1U2</accession>
<protein>
    <submittedName>
        <fullName evidence="1">Uncharacterized protein</fullName>
    </submittedName>
</protein>
<dbReference type="AlphaFoldDB" id="A0A6A3I1U2"/>